<reference evidence="1" key="1">
    <citation type="submission" date="2022-12" db="EMBL/GenBank/DDBJ databases">
        <title>Draft genome assemblies for two species of Escallonia (Escalloniales).</title>
        <authorList>
            <person name="Chanderbali A."/>
            <person name="Dervinis C."/>
            <person name="Anghel I."/>
            <person name="Soltis D."/>
            <person name="Soltis P."/>
            <person name="Zapata F."/>
        </authorList>
    </citation>
    <scope>NUCLEOTIDE SEQUENCE</scope>
    <source>
        <strain evidence="1">UCBG92.1500</strain>
        <tissue evidence="1">Leaf</tissue>
    </source>
</reference>
<evidence type="ECO:0000313" key="2">
    <source>
        <dbReference type="Proteomes" id="UP001187471"/>
    </source>
</evidence>
<organism evidence="1 2">
    <name type="scientific">Escallonia rubra</name>
    <dbReference type="NCBI Taxonomy" id="112253"/>
    <lineage>
        <taxon>Eukaryota</taxon>
        <taxon>Viridiplantae</taxon>
        <taxon>Streptophyta</taxon>
        <taxon>Embryophyta</taxon>
        <taxon>Tracheophyta</taxon>
        <taxon>Spermatophyta</taxon>
        <taxon>Magnoliopsida</taxon>
        <taxon>eudicotyledons</taxon>
        <taxon>Gunneridae</taxon>
        <taxon>Pentapetalae</taxon>
        <taxon>asterids</taxon>
        <taxon>campanulids</taxon>
        <taxon>Escalloniales</taxon>
        <taxon>Escalloniaceae</taxon>
        <taxon>Escallonia</taxon>
    </lineage>
</organism>
<evidence type="ECO:0000313" key="1">
    <source>
        <dbReference type="EMBL" id="KAK2970494.1"/>
    </source>
</evidence>
<proteinExistence type="predicted"/>
<gene>
    <name evidence="1" type="ORF">RJ640_013566</name>
</gene>
<protein>
    <submittedName>
        <fullName evidence="1">Uncharacterized protein</fullName>
    </submittedName>
</protein>
<name>A0AA88QS26_9ASTE</name>
<dbReference type="EMBL" id="JAVXUO010002707">
    <property type="protein sequence ID" value="KAK2970494.1"/>
    <property type="molecule type" value="Genomic_DNA"/>
</dbReference>
<comment type="caution">
    <text evidence="1">The sequence shown here is derived from an EMBL/GenBank/DDBJ whole genome shotgun (WGS) entry which is preliminary data.</text>
</comment>
<sequence>MVLPSKRRVCRLSLG</sequence>
<keyword evidence="2" id="KW-1185">Reference proteome</keyword>
<dbReference type="Proteomes" id="UP001187471">
    <property type="component" value="Unassembled WGS sequence"/>
</dbReference>
<accession>A0AA88QS26</accession>